<evidence type="ECO:0000256" key="3">
    <source>
        <dbReference type="ARBA" id="ARBA00012438"/>
    </source>
</evidence>
<dbReference type="InterPro" id="IPR005467">
    <property type="entry name" value="His_kinase_dom"/>
</dbReference>
<comment type="catalytic activity">
    <reaction evidence="1">
        <text>ATP + protein L-histidine = ADP + protein N-phospho-L-histidine.</text>
        <dbReference type="EC" id="2.7.13.3"/>
    </reaction>
</comment>
<dbReference type="SUPFAM" id="SSF47384">
    <property type="entry name" value="Homodimeric domain of signal transducing histidine kinase"/>
    <property type="match status" value="1"/>
</dbReference>
<dbReference type="PANTHER" id="PTHR45436:SF5">
    <property type="entry name" value="SENSOR HISTIDINE KINASE TRCS"/>
    <property type="match status" value="1"/>
</dbReference>
<organism evidence="12 13">
    <name type="scientific">Actinomadura craniellae</name>
    <dbReference type="NCBI Taxonomy" id="2231787"/>
    <lineage>
        <taxon>Bacteria</taxon>
        <taxon>Bacillati</taxon>
        <taxon>Actinomycetota</taxon>
        <taxon>Actinomycetes</taxon>
        <taxon>Streptosporangiales</taxon>
        <taxon>Thermomonosporaceae</taxon>
        <taxon>Actinomadura</taxon>
    </lineage>
</organism>
<dbReference type="GO" id="GO:0000155">
    <property type="term" value="F:phosphorelay sensor kinase activity"/>
    <property type="evidence" value="ECO:0007669"/>
    <property type="project" value="InterPro"/>
</dbReference>
<evidence type="ECO:0000256" key="4">
    <source>
        <dbReference type="ARBA" id="ARBA00022553"/>
    </source>
</evidence>
<dbReference type="Proteomes" id="UP000251891">
    <property type="component" value="Unassembled WGS sequence"/>
</dbReference>
<evidence type="ECO:0000256" key="8">
    <source>
        <dbReference type="ARBA" id="ARBA00022989"/>
    </source>
</evidence>
<keyword evidence="4" id="KW-0597">Phosphoprotein</keyword>
<gene>
    <name evidence="12" type="ORF">DPM19_30210</name>
</gene>
<dbReference type="AlphaFoldDB" id="A0A365GXK7"/>
<evidence type="ECO:0000256" key="5">
    <source>
        <dbReference type="ARBA" id="ARBA00022679"/>
    </source>
</evidence>
<dbReference type="SMART" id="SM00387">
    <property type="entry name" value="HATPase_c"/>
    <property type="match status" value="1"/>
</dbReference>
<protein>
    <recommendedName>
        <fullName evidence="3">histidine kinase</fullName>
        <ecNumber evidence="3">2.7.13.3</ecNumber>
    </recommendedName>
</protein>
<dbReference type="Gene3D" id="3.30.565.10">
    <property type="entry name" value="Histidine kinase-like ATPase, C-terminal domain"/>
    <property type="match status" value="1"/>
</dbReference>
<evidence type="ECO:0000259" key="11">
    <source>
        <dbReference type="PROSITE" id="PS50109"/>
    </source>
</evidence>
<dbReference type="InterPro" id="IPR004358">
    <property type="entry name" value="Sig_transdc_His_kin-like_C"/>
</dbReference>
<name>A0A365GXK7_9ACTN</name>
<dbReference type="EC" id="2.7.13.3" evidence="3"/>
<dbReference type="PANTHER" id="PTHR45436">
    <property type="entry name" value="SENSOR HISTIDINE KINASE YKOH"/>
    <property type="match status" value="1"/>
</dbReference>
<comment type="caution">
    <text evidence="12">The sequence shown here is derived from an EMBL/GenBank/DDBJ whole genome shotgun (WGS) entry which is preliminary data.</text>
</comment>
<dbReference type="InterPro" id="IPR036890">
    <property type="entry name" value="HATPase_C_sf"/>
</dbReference>
<dbReference type="SMART" id="SM00388">
    <property type="entry name" value="HisKA"/>
    <property type="match status" value="1"/>
</dbReference>
<accession>A0A365GXK7</accession>
<evidence type="ECO:0000313" key="12">
    <source>
        <dbReference type="EMBL" id="RAY11574.1"/>
    </source>
</evidence>
<evidence type="ECO:0000256" key="9">
    <source>
        <dbReference type="ARBA" id="ARBA00023012"/>
    </source>
</evidence>
<evidence type="ECO:0000256" key="1">
    <source>
        <dbReference type="ARBA" id="ARBA00000085"/>
    </source>
</evidence>
<keyword evidence="8" id="KW-1133">Transmembrane helix</keyword>
<dbReference type="InterPro" id="IPR003661">
    <property type="entry name" value="HisK_dim/P_dom"/>
</dbReference>
<dbReference type="Gene3D" id="1.10.287.130">
    <property type="match status" value="1"/>
</dbReference>
<dbReference type="InterPro" id="IPR036097">
    <property type="entry name" value="HisK_dim/P_sf"/>
</dbReference>
<evidence type="ECO:0000256" key="7">
    <source>
        <dbReference type="ARBA" id="ARBA00022777"/>
    </source>
</evidence>
<sequence length="228" mass="25263">MRGDTSTDDLARQRRFTADAAHELSTPLAGLRVELEEARLHPEETDLHRLIDSAIRDVNRLEAIVTDLLLLARVTGCAAMQCRPIDLADTVRSHVIPRPGDPDIRLRTVPEVMVNAVPAHLGRAVTCLLDNARRHARRLVQVQVSRYDCTAELTVTDDGPGIPVQERERIFERFARLDTARDRHQGGTGLGLTIARDIAHAYSGTLHVEEASGGGARFVFRLPLHRVA</sequence>
<keyword evidence="13" id="KW-1185">Reference proteome</keyword>
<dbReference type="InterPro" id="IPR050428">
    <property type="entry name" value="TCS_sensor_his_kinase"/>
</dbReference>
<proteinExistence type="predicted"/>
<keyword evidence="5" id="KW-0808">Transferase</keyword>
<keyword evidence="6" id="KW-0812">Transmembrane</keyword>
<dbReference type="EMBL" id="QLYX01000018">
    <property type="protein sequence ID" value="RAY11574.1"/>
    <property type="molecule type" value="Genomic_DNA"/>
</dbReference>
<evidence type="ECO:0000313" key="13">
    <source>
        <dbReference type="Proteomes" id="UP000251891"/>
    </source>
</evidence>
<dbReference type="CDD" id="cd00075">
    <property type="entry name" value="HATPase"/>
    <property type="match status" value="1"/>
</dbReference>
<evidence type="ECO:0000256" key="6">
    <source>
        <dbReference type="ARBA" id="ARBA00022692"/>
    </source>
</evidence>
<evidence type="ECO:0000256" key="2">
    <source>
        <dbReference type="ARBA" id="ARBA00004236"/>
    </source>
</evidence>
<dbReference type="RefSeq" id="WP_111871480.1">
    <property type="nucleotide sequence ID" value="NZ_QLYX01000018.1"/>
</dbReference>
<keyword evidence="7" id="KW-0418">Kinase</keyword>
<dbReference type="Pfam" id="PF00512">
    <property type="entry name" value="HisKA"/>
    <property type="match status" value="1"/>
</dbReference>
<reference evidence="12 13" key="1">
    <citation type="submission" date="2018-06" db="EMBL/GenBank/DDBJ databases">
        <title>Actinomadura craniellae sp. nov. isolated from marine sponge Craniella sp.</title>
        <authorList>
            <person name="Li L."/>
            <person name="Xu Q.H."/>
            <person name="Lin H.W."/>
            <person name="Lu Y.H."/>
        </authorList>
    </citation>
    <scope>NUCLEOTIDE SEQUENCE [LARGE SCALE GENOMIC DNA]</scope>
    <source>
        <strain evidence="12 13">LHW63021</strain>
    </source>
</reference>
<dbReference type="PROSITE" id="PS50109">
    <property type="entry name" value="HIS_KIN"/>
    <property type="match status" value="1"/>
</dbReference>
<feature type="domain" description="Histidine kinase" evidence="11">
    <location>
        <begin position="19"/>
        <end position="226"/>
    </location>
</feature>
<dbReference type="CDD" id="cd00082">
    <property type="entry name" value="HisKA"/>
    <property type="match status" value="1"/>
</dbReference>
<dbReference type="SUPFAM" id="SSF55874">
    <property type="entry name" value="ATPase domain of HSP90 chaperone/DNA topoisomerase II/histidine kinase"/>
    <property type="match status" value="1"/>
</dbReference>
<dbReference type="Pfam" id="PF02518">
    <property type="entry name" value="HATPase_c"/>
    <property type="match status" value="1"/>
</dbReference>
<comment type="subcellular location">
    <subcellularLocation>
        <location evidence="2">Cell membrane</location>
    </subcellularLocation>
</comment>
<keyword evidence="10" id="KW-0472">Membrane</keyword>
<dbReference type="PRINTS" id="PR00344">
    <property type="entry name" value="BCTRLSENSOR"/>
</dbReference>
<dbReference type="OrthoDB" id="9786919at2"/>
<keyword evidence="9" id="KW-0902">Two-component regulatory system</keyword>
<dbReference type="GO" id="GO:0005886">
    <property type="term" value="C:plasma membrane"/>
    <property type="evidence" value="ECO:0007669"/>
    <property type="project" value="UniProtKB-SubCell"/>
</dbReference>
<dbReference type="InterPro" id="IPR003594">
    <property type="entry name" value="HATPase_dom"/>
</dbReference>
<evidence type="ECO:0000256" key="10">
    <source>
        <dbReference type="ARBA" id="ARBA00023136"/>
    </source>
</evidence>